<feature type="compositionally biased region" description="Polar residues" evidence="1">
    <location>
        <begin position="700"/>
        <end position="721"/>
    </location>
</feature>
<dbReference type="PANTHER" id="PTHR36167">
    <property type="entry name" value="C2H2 FINGER DOMAIN TRANSCRIPTION FACTOR (EUROFUNG)-RELATED"/>
    <property type="match status" value="1"/>
</dbReference>
<dbReference type="InterPro" id="IPR039327">
    <property type="entry name" value="CON7-like"/>
</dbReference>
<organism evidence="3 4">
    <name type="scientific">Penicillium subrubescens</name>
    <dbReference type="NCBI Taxonomy" id="1316194"/>
    <lineage>
        <taxon>Eukaryota</taxon>
        <taxon>Fungi</taxon>
        <taxon>Dikarya</taxon>
        <taxon>Ascomycota</taxon>
        <taxon>Pezizomycotina</taxon>
        <taxon>Eurotiomycetes</taxon>
        <taxon>Eurotiomycetidae</taxon>
        <taxon>Eurotiales</taxon>
        <taxon>Aspergillaceae</taxon>
        <taxon>Penicillium</taxon>
    </lineage>
</organism>
<reference evidence="3 4" key="1">
    <citation type="submission" date="2016-10" db="EMBL/GenBank/DDBJ databases">
        <title>Genome sequence of the ascomycete fungus Penicillium subrubescens.</title>
        <authorList>
            <person name="De Vries R.P."/>
            <person name="Peng M."/>
            <person name="Dilokpimol A."/>
            <person name="Hilden K."/>
            <person name="Makela M.R."/>
            <person name="Grigoriev I."/>
            <person name="Riley R."/>
            <person name="Granchi Z."/>
        </authorList>
    </citation>
    <scope>NUCLEOTIDE SEQUENCE [LARGE SCALE GENOMIC DNA]</scope>
    <source>
        <strain evidence="3 4">CBS 132785</strain>
    </source>
</reference>
<dbReference type="Pfam" id="PF17111">
    <property type="entry name" value="PigL_N"/>
    <property type="match status" value="1"/>
</dbReference>
<dbReference type="STRING" id="1316194.A0A1Q5T090"/>
<proteinExistence type="predicted"/>
<evidence type="ECO:0000313" key="4">
    <source>
        <dbReference type="Proteomes" id="UP000186955"/>
    </source>
</evidence>
<dbReference type="InterPro" id="IPR031348">
    <property type="entry name" value="PigL_N"/>
</dbReference>
<evidence type="ECO:0000256" key="1">
    <source>
        <dbReference type="SAM" id="MobiDB-lite"/>
    </source>
</evidence>
<feature type="compositionally biased region" description="Low complexity" evidence="1">
    <location>
        <begin position="432"/>
        <end position="444"/>
    </location>
</feature>
<comment type="caution">
    <text evidence="3">The sequence shown here is derived from an EMBL/GenBank/DDBJ whole genome shotgun (WGS) entry which is preliminary data.</text>
</comment>
<name>A0A1Q5T090_9EURO</name>
<dbReference type="PANTHER" id="PTHR36167:SF4">
    <property type="entry name" value="FUNGAL N-TERMINAL DOMAIN-CONTAINING PROTEIN"/>
    <property type="match status" value="1"/>
</dbReference>
<evidence type="ECO:0000313" key="3">
    <source>
        <dbReference type="EMBL" id="OKO93691.1"/>
    </source>
</evidence>
<feature type="compositionally biased region" description="Low complexity" evidence="1">
    <location>
        <begin position="456"/>
        <end position="489"/>
    </location>
</feature>
<sequence>MSGIEIIGVVASIVQIADLGGRLSVKLCTFCHKFKNANKALRYLSKDVALTCNVLRQLGESLGQDDLASLYSPDAFETAQDVLKECEQVFQDLESAIEQHYPDPNSQSRIDKMARKLKFLINESQLETVAGNLERLKSTMLLMLNVVIYAGQIRSRRETHELQEQRNLLLILTSEKIESERNYERLTRTLQFTSLTETTSNMENPIGVDQPDETKDELYHYCQMVKSVLDGINAVQSLLDRDRYRRVKNGFVSLHRSEALMFRHSHGQSALDIFRTQIPDSFRIEASSTPAQATTQMNQNQQPSIPLSPILNQANAISPSSMPPEIAELSLEQIRERVMQVAREFQSSRQAQQASGQHDLSHQQSQIQTLRILQARAMHLQREQMQSLMQSRPASQAPPMPNMQMSGMPMQQQPMQNKSAPAMAHIAQMQAQIQQRQMQAQATQNKSAPPLPQIPQMQSQMQQQQMQSQMQSRLGMQASATQQMQQTSANLNNINQLSNQPRGLYRRVPPDSFNTGQPDPPPQYTPPMRSQSQVPAYNMAPQAQASPPKPPFPLAQSTESNIRQSSTGLGVPVARTQSDFYVSYGSDEPDHLENFDFDSFLNKENDHTEQSKSDQVSSEPAPSRHEKKDVQPDQSTPLEIPKKNNRKRKVNATFSADDNVKPQTNPDTTREEGKSKRIQLDPSSSGDESSSTVLLPPTVSAGTEAQNQPSAAMNDQSSASNDASIETLDAWILRWTKLEQTELK</sequence>
<dbReference type="GO" id="GO:0006355">
    <property type="term" value="P:regulation of DNA-templated transcription"/>
    <property type="evidence" value="ECO:0007669"/>
    <property type="project" value="InterPro"/>
</dbReference>
<accession>A0A1Q5T090</accession>
<feature type="compositionally biased region" description="Polar residues" evidence="1">
    <location>
        <begin position="652"/>
        <end position="667"/>
    </location>
</feature>
<feature type="compositionally biased region" description="Basic and acidic residues" evidence="1">
    <location>
        <begin position="622"/>
        <end position="631"/>
    </location>
</feature>
<gene>
    <name evidence="3" type="ORF">PENSUB_11970</name>
</gene>
<feature type="domain" description="Azaphilone pigments biosynthesis cluster protein L N-terminal" evidence="2">
    <location>
        <begin position="5"/>
        <end position="199"/>
    </location>
</feature>
<feature type="region of interest" description="Disordered" evidence="1">
    <location>
        <begin position="606"/>
        <end position="721"/>
    </location>
</feature>
<dbReference type="EMBL" id="MNBE01000723">
    <property type="protein sequence ID" value="OKO93691.1"/>
    <property type="molecule type" value="Genomic_DNA"/>
</dbReference>
<evidence type="ECO:0000259" key="2">
    <source>
        <dbReference type="Pfam" id="PF17111"/>
    </source>
</evidence>
<dbReference type="Proteomes" id="UP000186955">
    <property type="component" value="Unassembled WGS sequence"/>
</dbReference>
<keyword evidence="4" id="KW-1185">Reference proteome</keyword>
<dbReference type="AlphaFoldDB" id="A0A1Q5T090"/>
<feature type="compositionally biased region" description="Polar residues" evidence="1">
    <location>
        <begin position="490"/>
        <end position="501"/>
    </location>
</feature>
<feature type="compositionally biased region" description="Polar residues" evidence="1">
    <location>
        <begin position="557"/>
        <end position="568"/>
    </location>
</feature>
<protein>
    <recommendedName>
        <fullName evidence="2">Azaphilone pigments biosynthesis cluster protein L N-terminal domain-containing protein</fullName>
    </recommendedName>
</protein>
<feature type="region of interest" description="Disordered" evidence="1">
    <location>
        <begin position="432"/>
        <end position="571"/>
    </location>
</feature>
<feature type="compositionally biased region" description="Basic and acidic residues" evidence="1">
    <location>
        <begin position="668"/>
        <end position="679"/>
    </location>
</feature>